<dbReference type="Pfam" id="PF00481">
    <property type="entry name" value="PP2C"/>
    <property type="match status" value="1"/>
</dbReference>
<protein>
    <recommendedName>
        <fullName evidence="2">PPM-type phosphatase domain-containing protein</fullName>
    </recommendedName>
</protein>
<dbReference type="GO" id="GO:0004722">
    <property type="term" value="F:protein serine/threonine phosphatase activity"/>
    <property type="evidence" value="ECO:0007669"/>
    <property type="project" value="InterPro"/>
</dbReference>
<dbReference type="PROSITE" id="PS51746">
    <property type="entry name" value="PPM_2"/>
    <property type="match status" value="1"/>
</dbReference>
<dbReference type="AlphaFoldDB" id="A0A7S2Y3A2"/>
<evidence type="ECO:0000259" key="2">
    <source>
        <dbReference type="PROSITE" id="PS51746"/>
    </source>
</evidence>
<name>A0A7S2Y3A2_9STRA</name>
<organism evidence="3">
    <name type="scientific">Entomoneis paludosa</name>
    <dbReference type="NCBI Taxonomy" id="265537"/>
    <lineage>
        <taxon>Eukaryota</taxon>
        <taxon>Sar</taxon>
        <taxon>Stramenopiles</taxon>
        <taxon>Ochrophyta</taxon>
        <taxon>Bacillariophyta</taxon>
        <taxon>Bacillariophyceae</taxon>
        <taxon>Bacillariophycidae</taxon>
        <taxon>Entomoneidaceae</taxon>
        <taxon>Entomoneis</taxon>
    </lineage>
</organism>
<dbReference type="InterPro" id="IPR036457">
    <property type="entry name" value="PPM-type-like_dom_sf"/>
</dbReference>
<evidence type="ECO:0000256" key="1">
    <source>
        <dbReference type="SAM" id="MobiDB-lite"/>
    </source>
</evidence>
<feature type="region of interest" description="Disordered" evidence="1">
    <location>
        <begin position="16"/>
        <end position="39"/>
    </location>
</feature>
<dbReference type="InterPro" id="IPR001932">
    <property type="entry name" value="PPM-type_phosphatase-like_dom"/>
</dbReference>
<dbReference type="SUPFAM" id="SSF81606">
    <property type="entry name" value="PP2C-like"/>
    <property type="match status" value="1"/>
</dbReference>
<proteinExistence type="predicted"/>
<reference evidence="3" key="1">
    <citation type="submission" date="2021-01" db="EMBL/GenBank/DDBJ databases">
        <authorList>
            <person name="Corre E."/>
            <person name="Pelletier E."/>
            <person name="Niang G."/>
            <person name="Scheremetjew M."/>
            <person name="Finn R."/>
            <person name="Kale V."/>
            <person name="Holt S."/>
            <person name="Cochrane G."/>
            <person name="Meng A."/>
            <person name="Brown T."/>
            <person name="Cohen L."/>
        </authorList>
    </citation>
    <scope>NUCLEOTIDE SEQUENCE</scope>
    <source>
        <strain evidence="3">CCMP125</strain>
    </source>
</reference>
<dbReference type="EMBL" id="HBHT01005936">
    <property type="protein sequence ID" value="CAD9947890.1"/>
    <property type="molecule type" value="Transcribed_RNA"/>
</dbReference>
<accession>A0A7S2Y3A2</accession>
<gene>
    <name evidence="3" type="ORF">APAL1065_LOCUS3922</name>
</gene>
<dbReference type="CDD" id="cd00143">
    <property type="entry name" value="PP2Cc"/>
    <property type="match status" value="1"/>
</dbReference>
<sequence length="561" mass="60746">MRMPLKVTSRSFFGPVAPTVSTTPAPSPPPSSTSDPSNNFRQLALASSACYLTPRILASAFSTSARQRKHLYSYYNPHSSSFMRRPTLAAPFLITVAAFLSTGNGPTGRTTRTFSDAASTHMGGSQRKDEGGNDCPFYGCPLHPVDVHYNTEPLKAILQNMRDIPAEKVDAEVLKGDSQTSGWNRRDAATLTLIGYKGGPVLQQINQDRAVVVSPFFAQVLDEDKENEKPNGGETKVDQSLHHKERILLGVFDGHAARGEIVSEYTVQTLPSTLAKKLADLPSDTEQPAEREASTIRALHESFVEMDTTAPADPSGGCTATVILRQDEKIYVANAGDSRSFVVAYRPSTKKVHLVYISREDKPSLPDEKARVESMGGQVYIPMRGTSRVVYHDPITGSPSGLAMSRSIGDWAAGKLGVIPDPIVDVMEIPQIVEAVIKNETTASGANDDCYVVDEAGELDTSSCSDERKALLEEQSNNSQKDDVYIFGVSATDGLMDYLAAEEIAKVLASALFDSGATHPVTACELLIFSAANGWQQDKQGRYRDDIAIAVSALRRPPTKE</sequence>
<dbReference type="SMART" id="SM00332">
    <property type="entry name" value="PP2Cc"/>
    <property type="match status" value="1"/>
</dbReference>
<dbReference type="InterPro" id="IPR015655">
    <property type="entry name" value="PP2C"/>
</dbReference>
<feature type="domain" description="PPM-type phosphatase" evidence="2">
    <location>
        <begin position="187"/>
        <end position="554"/>
    </location>
</feature>
<evidence type="ECO:0000313" key="3">
    <source>
        <dbReference type="EMBL" id="CAD9947890.1"/>
    </source>
</evidence>
<dbReference type="PANTHER" id="PTHR47992">
    <property type="entry name" value="PROTEIN PHOSPHATASE"/>
    <property type="match status" value="1"/>
</dbReference>
<dbReference type="Gene3D" id="3.60.40.10">
    <property type="entry name" value="PPM-type phosphatase domain"/>
    <property type="match status" value="1"/>
</dbReference>